<dbReference type="InterPro" id="IPR015985">
    <property type="entry name" value="TehB-like_dom"/>
</dbReference>
<organism evidence="2 3">
    <name type="scientific">Photobacterium alginatilyticum</name>
    <dbReference type="NCBI Taxonomy" id="1775171"/>
    <lineage>
        <taxon>Bacteria</taxon>
        <taxon>Pseudomonadati</taxon>
        <taxon>Pseudomonadota</taxon>
        <taxon>Gammaproteobacteria</taxon>
        <taxon>Vibrionales</taxon>
        <taxon>Vibrionaceae</taxon>
        <taxon>Photobacterium</taxon>
    </lineage>
</organism>
<gene>
    <name evidence="2" type="ORF">EIZ48_01580</name>
</gene>
<dbReference type="EMBL" id="RSEJ01000001">
    <property type="protein sequence ID" value="NBI51264.1"/>
    <property type="molecule type" value="Genomic_DNA"/>
</dbReference>
<proteinExistence type="predicted"/>
<accession>A0ABW9YBW8</accession>
<name>A0ABW9YBW8_9GAMM</name>
<dbReference type="Proteomes" id="UP000738517">
    <property type="component" value="Unassembled WGS sequence"/>
</dbReference>
<protein>
    <submittedName>
        <fullName evidence="2">Methyltransferase domain-containing protein</fullName>
    </submittedName>
</protein>
<reference evidence="2 3" key="1">
    <citation type="journal article" date="2017" name="Int. J. Syst. Evol. Microbiol.">
        <title>Photobacterium alginatilyticum sp. nov., a marine bacterium isolated from bottom seawater.</title>
        <authorList>
            <person name="Wang X."/>
            <person name="Wang Y."/>
            <person name="Yang X."/>
            <person name="Sun H."/>
            <person name="Li B."/>
            <person name="Zhang X.H."/>
        </authorList>
    </citation>
    <scope>NUCLEOTIDE SEQUENCE [LARGE SCALE GENOMIC DNA]</scope>
    <source>
        <strain evidence="2 3">P03D4</strain>
    </source>
</reference>
<sequence>MAMDNEHQDHSALVEKFVRELKLASQHGAVLDLACGSGRNGLYLARKGIPVVFADQDEEKLSLIEQTIQKEQLDATTWHVDLETGQPLAGKKFGAIVVFRYLYRPLFAAIKTSIVPSGLLIYETFNIAQRAYGRPHNPDFLLNDNELVTEFGAWQILHQFEGVVAHPQSAISQIVARQ</sequence>
<dbReference type="RefSeq" id="WP_160648369.1">
    <property type="nucleotide sequence ID" value="NZ_RSEJ01000001.1"/>
</dbReference>
<dbReference type="InterPro" id="IPR029063">
    <property type="entry name" value="SAM-dependent_MTases_sf"/>
</dbReference>
<dbReference type="SUPFAM" id="SSF53335">
    <property type="entry name" value="S-adenosyl-L-methionine-dependent methyltransferases"/>
    <property type="match status" value="1"/>
</dbReference>
<keyword evidence="3" id="KW-1185">Reference proteome</keyword>
<evidence type="ECO:0000313" key="2">
    <source>
        <dbReference type="EMBL" id="NBI51264.1"/>
    </source>
</evidence>
<dbReference type="Gene3D" id="3.40.50.150">
    <property type="entry name" value="Vaccinia Virus protein VP39"/>
    <property type="match status" value="1"/>
</dbReference>
<evidence type="ECO:0000259" key="1">
    <source>
        <dbReference type="Pfam" id="PF03848"/>
    </source>
</evidence>
<dbReference type="CDD" id="cd02440">
    <property type="entry name" value="AdoMet_MTases"/>
    <property type="match status" value="1"/>
</dbReference>
<evidence type="ECO:0000313" key="3">
    <source>
        <dbReference type="Proteomes" id="UP000738517"/>
    </source>
</evidence>
<dbReference type="GO" id="GO:0008168">
    <property type="term" value="F:methyltransferase activity"/>
    <property type="evidence" value="ECO:0007669"/>
    <property type="project" value="UniProtKB-KW"/>
</dbReference>
<dbReference type="Pfam" id="PF03848">
    <property type="entry name" value="TehB"/>
    <property type="match status" value="1"/>
</dbReference>
<comment type="caution">
    <text evidence="2">The sequence shown here is derived from an EMBL/GenBank/DDBJ whole genome shotgun (WGS) entry which is preliminary data.</text>
</comment>
<keyword evidence="2" id="KW-0808">Transferase</keyword>
<keyword evidence="2" id="KW-0489">Methyltransferase</keyword>
<feature type="domain" description="Tellurite resistance methyltransferase TehB-like" evidence="1">
    <location>
        <begin position="26"/>
        <end position="105"/>
    </location>
</feature>
<dbReference type="GO" id="GO:0032259">
    <property type="term" value="P:methylation"/>
    <property type="evidence" value="ECO:0007669"/>
    <property type="project" value="UniProtKB-KW"/>
</dbReference>